<keyword evidence="1" id="KW-0812">Transmembrane</keyword>
<proteinExistence type="predicted"/>
<gene>
    <name evidence="3" type="ORF">CTEN210_09593</name>
</gene>
<comment type="caution">
    <text evidence="3">The sequence shown here is derived from an EMBL/GenBank/DDBJ whole genome shotgun (WGS) entry which is preliminary data.</text>
</comment>
<keyword evidence="1" id="KW-1133">Transmembrane helix</keyword>
<dbReference type="GO" id="GO:0005891">
    <property type="term" value="C:voltage-gated calcium channel complex"/>
    <property type="evidence" value="ECO:0007669"/>
    <property type="project" value="TreeGrafter"/>
</dbReference>
<evidence type="ECO:0000313" key="4">
    <source>
        <dbReference type="Proteomes" id="UP001054902"/>
    </source>
</evidence>
<evidence type="ECO:0000259" key="2">
    <source>
        <dbReference type="PROSITE" id="PS50234"/>
    </source>
</evidence>
<accession>A0AAD3H760</accession>
<dbReference type="PROSITE" id="PS50234">
    <property type="entry name" value="VWFA"/>
    <property type="match status" value="1"/>
</dbReference>
<dbReference type="Pfam" id="PF13519">
    <property type="entry name" value="VWA_2"/>
    <property type="match status" value="1"/>
</dbReference>
<dbReference type="Proteomes" id="UP001054902">
    <property type="component" value="Unassembled WGS sequence"/>
</dbReference>
<organism evidence="3 4">
    <name type="scientific">Chaetoceros tenuissimus</name>
    <dbReference type="NCBI Taxonomy" id="426638"/>
    <lineage>
        <taxon>Eukaryota</taxon>
        <taxon>Sar</taxon>
        <taxon>Stramenopiles</taxon>
        <taxon>Ochrophyta</taxon>
        <taxon>Bacillariophyta</taxon>
        <taxon>Coscinodiscophyceae</taxon>
        <taxon>Chaetocerotophycidae</taxon>
        <taxon>Chaetocerotales</taxon>
        <taxon>Chaetocerotaceae</taxon>
        <taxon>Chaetoceros</taxon>
    </lineage>
</organism>
<dbReference type="GO" id="GO:0005245">
    <property type="term" value="F:voltage-gated calcium channel activity"/>
    <property type="evidence" value="ECO:0007669"/>
    <property type="project" value="TreeGrafter"/>
</dbReference>
<dbReference type="SUPFAM" id="SSF53300">
    <property type="entry name" value="vWA-like"/>
    <property type="match status" value="1"/>
</dbReference>
<dbReference type="AlphaFoldDB" id="A0AAD3H760"/>
<dbReference type="Gene3D" id="3.40.50.410">
    <property type="entry name" value="von Willebrand factor, type A domain"/>
    <property type="match status" value="1"/>
</dbReference>
<dbReference type="InterPro" id="IPR036465">
    <property type="entry name" value="vWFA_dom_sf"/>
</dbReference>
<dbReference type="EMBL" id="BLLK01000046">
    <property type="protein sequence ID" value="GFH53117.1"/>
    <property type="molecule type" value="Genomic_DNA"/>
</dbReference>
<dbReference type="InterPro" id="IPR051173">
    <property type="entry name" value="Ca_channel_alpha-2/delta"/>
</dbReference>
<keyword evidence="1" id="KW-0472">Membrane</keyword>
<dbReference type="InterPro" id="IPR002035">
    <property type="entry name" value="VWF_A"/>
</dbReference>
<name>A0AAD3H760_9STRA</name>
<feature type="domain" description="VWFA" evidence="2">
    <location>
        <begin position="213"/>
        <end position="407"/>
    </location>
</feature>
<evidence type="ECO:0000313" key="3">
    <source>
        <dbReference type="EMBL" id="GFH53117.1"/>
    </source>
</evidence>
<dbReference type="PANTHER" id="PTHR10166">
    <property type="entry name" value="VOLTAGE-DEPENDENT CALCIUM CHANNEL SUBUNIT ALPHA-2/DELTA-RELATED"/>
    <property type="match status" value="1"/>
</dbReference>
<dbReference type="Gene3D" id="3.30.450.20">
    <property type="entry name" value="PAS domain"/>
    <property type="match status" value="1"/>
</dbReference>
<keyword evidence="4" id="KW-1185">Reference proteome</keyword>
<dbReference type="SMART" id="SM00327">
    <property type="entry name" value="VWA"/>
    <property type="match status" value="1"/>
</dbReference>
<evidence type="ECO:0000256" key="1">
    <source>
        <dbReference type="SAM" id="Phobius"/>
    </source>
</evidence>
<reference evidence="3 4" key="1">
    <citation type="journal article" date="2021" name="Sci. Rep.">
        <title>The genome of the diatom Chaetoceros tenuissimus carries an ancient integrated fragment of an extant virus.</title>
        <authorList>
            <person name="Hongo Y."/>
            <person name="Kimura K."/>
            <person name="Takaki Y."/>
            <person name="Yoshida Y."/>
            <person name="Baba S."/>
            <person name="Kobayashi G."/>
            <person name="Nagasaki K."/>
            <person name="Hano T."/>
            <person name="Tomaru Y."/>
        </authorList>
    </citation>
    <scope>NUCLEOTIDE SEQUENCE [LARGE SCALE GENOMIC DNA]</scope>
    <source>
        <strain evidence="3 4">NIES-3715</strain>
    </source>
</reference>
<protein>
    <recommendedName>
        <fullName evidence="2">VWFA domain-containing protein</fullName>
    </recommendedName>
</protein>
<feature type="transmembrane region" description="Helical" evidence="1">
    <location>
        <begin position="583"/>
        <end position="607"/>
    </location>
</feature>
<dbReference type="PANTHER" id="PTHR10166:SF37">
    <property type="entry name" value="STOLID, ISOFORM H"/>
    <property type="match status" value="1"/>
</dbReference>
<sequence length="653" mass="71352">MFINKTISTVLAFASLNLLNPNHCAFANNEVQLNALIDRMEAQVSDFANHMELLISAPPEDKCTRLAQCSEMNFDGCKSEFLNAECPGSDYSIKECGSGKEGGCGGIFDFRVSKTTIAPSSRGYNGDISDHHVIDDVCSTLPAEEYMVDFHNSVEGEVWTDLGVNPPWLYYGSSNGVFRMYPANTDNHCEDGEATYDPRKRPWYVSASSGPKDIVLVLDTSGSMGNYDDRMDKLKAAAHRVIDTLNAGDFFAIVEFNSNAYQLGSTPNLLSRALDSEKETHRKLVDKLTPNGGTNYNAGFKKAFDILENTGSQDMTSNCRQAILFVSDGENNNPTSNNPILYDYVQAQRAKYTAQSKEPPFIFTYSFGDSANEEAPKALACDNQGIWAAITDAEDLSEAMGAYYKYFSYGLSDAVNSNFVAWTPPYEFFTGGGLGITVSAPVYNRNTNPPIMSGVVGMDFLFAAMETAFGSVTEEARDEIIQKIVDKSRARCPSFGLDGCQIEAIRRATSAESMCGTCNVLDIPDIENPICADTSKFNLSLWQNSKTKWWSYEERTCCNVGENRAIGLTQEEAKDQMCKENSVILEAIVVPCVLGAVVVLAVVVYVVRKRKKRSTLNATTNAVSVQNGLPIAIEEAVTPVAPPPPFAAVAVAL</sequence>